<evidence type="ECO:0000256" key="5">
    <source>
        <dbReference type="ARBA" id="ARBA00022840"/>
    </source>
</evidence>
<gene>
    <name evidence="11" type="primary">hCDK7</name>
    <name evidence="11" type="ORF">FRACYDRAFT_158135</name>
</gene>
<evidence type="ECO:0000313" key="12">
    <source>
        <dbReference type="Proteomes" id="UP000095751"/>
    </source>
</evidence>
<dbReference type="OrthoDB" id="192887at2759"/>
<dbReference type="KEGG" id="fcy:FRACYDRAFT_158135"/>
<dbReference type="FunCoup" id="A0A1E7F1S9">
    <property type="interactions" value="40"/>
</dbReference>
<accession>A0A1E7F1S9</accession>
<comment type="cofactor">
    <cofactor evidence="8">
        <name>Mg(2+)</name>
        <dbReference type="ChEBI" id="CHEBI:18420"/>
    </cofactor>
</comment>
<evidence type="ECO:0000259" key="10">
    <source>
        <dbReference type="PROSITE" id="PS50011"/>
    </source>
</evidence>
<dbReference type="InterPro" id="IPR011009">
    <property type="entry name" value="Kinase-like_dom_sf"/>
</dbReference>
<dbReference type="AlphaFoldDB" id="A0A1E7F1S9"/>
<feature type="domain" description="Protein kinase" evidence="10">
    <location>
        <begin position="13"/>
        <end position="389"/>
    </location>
</feature>
<protein>
    <recommendedName>
        <fullName evidence="8">Mitogen-activated protein kinase</fullName>
        <ecNumber evidence="8">2.7.11.24</ecNumber>
    </recommendedName>
</protein>
<dbReference type="FunFam" id="1.10.510.10:FF:000624">
    <property type="entry name" value="Mitogen-activated protein kinase"/>
    <property type="match status" value="1"/>
</dbReference>
<evidence type="ECO:0000256" key="3">
    <source>
        <dbReference type="ARBA" id="ARBA00022741"/>
    </source>
</evidence>
<feature type="non-terminal residue" evidence="11">
    <location>
        <position position="1"/>
    </location>
</feature>
<dbReference type="Gene3D" id="3.30.200.20">
    <property type="entry name" value="Phosphorylase Kinase, domain 1"/>
    <property type="match status" value="2"/>
</dbReference>
<evidence type="ECO:0000256" key="9">
    <source>
        <dbReference type="SAM" id="MobiDB-lite"/>
    </source>
</evidence>
<comment type="catalytic activity">
    <reaction evidence="8">
        <text>L-threonyl-[protein] + ATP = O-phospho-L-threonyl-[protein] + ADP + H(+)</text>
        <dbReference type="Rhea" id="RHEA:46608"/>
        <dbReference type="Rhea" id="RHEA-COMP:11060"/>
        <dbReference type="Rhea" id="RHEA-COMP:11605"/>
        <dbReference type="ChEBI" id="CHEBI:15378"/>
        <dbReference type="ChEBI" id="CHEBI:30013"/>
        <dbReference type="ChEBI" id="CHEBI:30616"/>
        <dbReference type="ChEBI" id="CHEBI:61977"/>
        <dbReference type="ChEBI" id="CHEBI:456216"/>
        <dbReference type="EC" id="2.7.11.24"/>
    </reaction>
</comment>
<keyword evidence="1 7" id="KW-0723">Serine/threonine-protein kinase</keyword>
<dbReference type="PROSITE" id="PS00107">
    <property type="entry name" value="PROTEIN_KINASE_ATP"/>
    <property type="match status" value="1"/>
</dbReference>
<dbReference type="Gene3D" id="1.10.510.10">
    <property type="entry name" value="Transferase(Phosphotransferase) domain 1"/>
    <property type="match status" value="2"/>
</dbReference>
<dbReference type="EC" id="2.7.11.24" evidence="8"/>
<dbReference type="EMBL" id="KV784365">
    <property type="protein sequence ID" value="OEU12171.1"/>
    <property type="molecule type" value="Genomic_DNA"/>
</dbReference>
<evidence type="ECO:0000313" key="11">
    <source>
        <dbReference type="EMBL" id="OEU12171.1"/>
    </source>
</evidence>
<dbReference type="GO" id="GO:0005524">
    <property type="term" value="F:ATP binding"/>
    <property type="evidence" value="ECO:0007669"/>
    <property type="project" value="UniProtKB-UniRule"/>
</dbReference>
<comment type="similarity">
    <text evidence="8">Belongs to the protein kinase superfamily. Ser/Thr protein kinase family. MAP kinase subfamily.</text>
</comment>
<evidence type="ECO:0000256" key="6">
    <source>
        <dbReference type="PROSITE-ProRule" id="PRU10141"/>
    </source>
</evidence>
<dbReference type="GO" id="GO:0004707">
    <property type="term" value="F:MAP kinase activity"/>
    <property type="evidence" value="ECO:0007669"/>
    <property type="project" value="UniProtKB-EC"/>
</dbReference>
<evidence type="ECO:0000256" key="8">
    <source>
        <dbReference type="RuleBase" id="RU361165"/>
    </source>
</evidence>
<dbReference type="Proteomes" id="UP000095751">
    <property type="component" value="Unassembled WGS sequence"/>
</dbReference>
<dbReference type="PANTHER" id="PTHR24055">
    <property type="entry name" value="MITOGEN-ACTIVATED PROTEIN KINASE"/>
    <property type="match status" value="1"/>
</dbReference>
<keyword evidence="5 6" id="KW-0067">ATP-binding</keyword>
<sequence>SDDSSEWAVGDRYKLSRILGRGSYGEVAQAIDLYQGRPDAFVAIKRIVGPFEQEVDAVRLFREIHILRLLRTLGTNDCIVPLLDVVQPPTEDLNDFHDLYLVFDYVDTDLYKLIMSPQYLTTEHIQTFLYQMLIGLKYIHSCNVIHRDLKPANILLNEDCSLKICDFGLARIVDEISVAHSSSTKNTKFASIPSHSAAAAAAKKAAGRSCSISEQALTREDNDGNHMPSMPSKTRLTRQLTKHVVTRWYRAPELILIQPYTTAVDIWSMGCIFAELLSMQEGSVPGYQDRTPLFPGGACYPLSGDTDNDERLDQLNVIFGVIGTPSKEEIAEVGNSNEYLKTLKPIKAKSLEDIYPAADPNALDLLHNMLKFNPKQRCTAGEALQHKFFSGVRREEMETSVDKPMESPAFLNEQDIDIEILKQKTYEEV</sequence>
<keyword evidence="4 8" id="KW-0418">Kinase</keyword>
<dbReference type="PROSITE" id="PS00108">
    <property type="entry name" value="PROTEIN_KINASE_ST"/>
    <property type="match status" value="1"/>
</dbReference>
<keyword evidence="3 6" id="KW-0547">Nucleotide-binding</keyword>
<organism evidence="11 12">
    <name type="scientific">Fragilariopsis cylindrus CCMP1102</name>
    <dbReference type="NCBI Taxonomy" id="635003"/>
    <lineage>
        <taxon>Eukaryota</taxon>
        <taxon>Sar</taxon>
        <taxon>Stramenopiles</taxon>
        <taxon>Ochrophyta</taxon>
        <taxon>Bacillariophyta</taxon>
        <taxon>Bacillariophyceae</taxon>
        <taxon>Bacillariophycidae</taxon>
        <taxon>Bacillariales</taxon>
        <taxon>Bacillariaceae</taxon>
        <taxon>Fragilariopsis</taxon>
    </lineage>
</organism>
<name>A0A1E7F1S9_9STRA</name>
<dbReference type="SUPFAM" id="SSF56112">
    <property type="entry name" value="Protein kinase-like (PK-like)"/>
    <property type="match status" value="1"/>
</dbReference>
<feature type="region of interest" description="Disordered" evidence="9">
    <location>
        <begin position="214"/>
        <end position="236"/>
    </location>
</feature>
<dbReference type="InterPro" id="IPR017441">
    <property type="entry name" value="Protein_kinase_ATP_BS"/>
</dbReference>
<dbReference type="PROSITE" id="PS01351">
    <property type="entry name" value="MAPK"/>
    <property type="match status" value="1"/>
</dbReference>
<proteinExistence type="inferred from homology"/>
<dbReference type="InterPro" id="IPR008271">
    <property type="entry name" value="Ser/Thr_kinase_AS"/>
</dbReference>
<dbReference type="InterPro" id="IPR000719">
    <property type="entry name" value="Prot_kinase_dom"/>
</dbReference>
<keyword evidence="12" id="KW-1185">Reference proteome</keyword>
<dbReference type="PROSITE" id="PS50011">
    <property type="entry name" value="PROTEIN_KINASE_DOM"/>
    <property type="match status" value="1"/>
</dbReference>
<evidence type="ECO:0000256" key="7">
    <source>
        <dbReference type="RuleBase" id="RU000304"/>
    </source>
</evidence>
<dbReference type="InterPro" id="IPR003527">
    <property type="entry name" value="MAP_kinase_CS"/>
</dbReference>
<feature type="binding site" evidence="6">
    <location>
        <position position="45"/>
    </location>
    <ligand>
        <name>ATP</name>
        <dbReference type="ChEBI" id="CHEBI:30616"/>
    </ligand>
</feature>
<dbReference type="CDD" id="cd07834">
    <property type="entry name" value="STKc_MAPK"/>
    <property type="match status" value="1"/>
</dbReference>
<dbReference type="SMART" id="SM00220">
    <property type="entry name" value="S_TKc"/>
    <property type="match status" value="1"/>
</dbReference>
<feature type="non-terminal residue" evidence="11">
    <location>
        <position position="429"/>
    </location>
</feature>
<evidence type="ECO:0000256" key="1">
    <source>
        <dbReference type="ARBA" id="ARBA00022527"/>
    </source>
</evidence>
<comment type="activity regulation">
    <text evidence="8">Activated by threonine and tyrosine phosphorylation.</text>
</comment>
<reference evidence="11 12" key="1">
    <citation type="submission" date="2016-09" db="EMBL/GenBank/DDBJ databases">
        <title>Extensive genetic diversity and differential bi-allelic expression allows diatom success in the polar Southern Ocean.</title>
        <authorList>
            <consortium name="DOE Joint Genome Institute"/>
            <person name="Mock T."/>
            <person name="Otillar R.P."/>
            <person name="Strauss J."/>
            <person name="Dupont C."/>
            <person name="Frickenhaus S."/>
            <person name="Maumus F."/>
            <person name="Mcmullan M."/>
            <person name="Sanges R."/>
            <person name="Schmutz J."/>
            <person name="Toseland A."/>
            <person name="Valas R."/>
            <person name="Veluchamy A."/>
            <person name="Ward B.J."/>
            <person name="Allen A."/>
            <person name="Barry K."/>
            <person name="Falciatore A."/>
            <person name="Ferrante M."/>
            <person name="Fortunato A.E."/>
            <person name="Gloeckner G."/>
            <person name="Gruber A."/>
            <person name="Hipkin R."/>
            <person name="Janech M."/>
            <person name="Kroth P."/>
            <person name="Leese F."/>
            <person name="Lindquist E."/>
            <person name="Lyon B.R."/>
            <person name="Martin J."/>
            <person name="Mayer C."/>
            <person name="Parker M."/>
            <person name="Quesneville H."/>
            <person name="Raymond J."/>
            <person name="Uhlig C."/>
            <person name="Valentin K.U."/>
            <person name="Worden A.Z."/>
            <person name="Armbrust E.V."/>
            <person name="Bowler C."/>
            <person name="Green B."/>
            <person name="Moulton V."/>
            <person name="Van Oosterhout C."/>
            <person name="Grigoriev I."/>
        </authorList>
    </citation>
    <scope>NUCLEOTIDE SEQUENCE [LARGE SCALE GENOMIC DNA]</scope>
    <source>
        <strain evidence="11 12">CCMP1102</strain>
    </source>
</reference>
<keyword evidence="8" id="KW-0460">Magnesium</keyword>
<evidence type="ECO:0000256" key="4">
    <source>
        <dbReference type="ARBA" id="ARBA00022777"/>
    </source>
</evidence>
<keyword evidence="2 8" id="KW-0808">Transferase</keyword>
<dbReference type="Pfam" id="PF00069">
    <property type="entry name" value="Pkinase"/>
    <property type="match status" value="2"/>
</dbReference>
<dbReference type="InterPro" id="IPR050117">
    <property type="entry name" value="MAPK"/>
</dbReference>
<dbReference type="InParanoid" id="A0A1E7F1S9"/>
<evidence type="ECO:0000256" key="2">
    <source>
        <dbReference type="ARBA" id="ARBA00022679"/>
    </source>
</evidence>